<name>M2R1Q2_CERS8</name>
<gene>
    <name evidence="2" type="ORF">CERSUDRAFT_126870</name>
</gene>
<evidence type="ECO:0000256" key="1">
    <source>
        <dbReference type="SAM" id="MobiDB-lite"/>
    </source>
</evidence>
<evidence type="ECO:0000313" key="2">
    <source>
        <dbReference type="EMBL" id="EMD32182.1"/>
    </source>
</evidence>
<protein>
    <submittedName>
        <fullName evidence="2">Uncharacterized protein</fullName>
    </submittedName>
</protein>
<dbReference type="AlphaFoldDB" id="M2R1Q2"/>
<evidence type="ECO:0000313" key="3">
    <source>
        <dbReference type="Proteomes" id="UP000016930"/>
    </source>
</evidence>
<feature type="region of interest" description="Disordered" evidence="1">
    <location>
        <begin position="138"/>
        <end position="176"/>
    </location>
</feature>
<reference evidence="2 3" key="1">
    <citation type="journal article" date="2012" name="Proc. Natl. Acad. Sci. U.S.A.">
        <title>Comparative genomics of Ceriporiopsis subvermispora and Phanerochaete chrysosporium provide insight into selective ligninolysis.</title>
        <authorList>
            <person name="Fernandez-Fueyo E."/>
            <person name="Ruiz-Duenas F.J."/>
            <person name="Ferreira P."/>
            <person name="Floudas D."/>
            <person name="Hibbett D.S."/>
            <person name="Canessa P."/>
            <person name="Larrondo L.F."/>
            <person name="James T.Y."/>
            <person name="Seelenfreund D."/>
            <person name="Lobos S."/>
            <person name="Polanco R."/>
            <person name="Tello M."/>
            <person name="Honda Y."/>
            <person name="Watanabe T."/>
            <person name="Watanabe T."/>
            <person name="Ryu J.S."/>
            <person name="Kubicek C.P."/>
            <person name="Schmoll M."/>
            <person name="Gaskell J."/>
            <person name="Hammel K.E."/>
            <person name="St John F.J."/>
            <person name="Vanden Wymelenberg A."/>
            <person name="Sabat G."/>
            <person name="Splinter BonDurant S."/>
            <person name="Syed K."/>
            <person name="Yadav J.S."/>
            <person name="Doddapaneni H."/>
            <person name="Subramanian V."/>
            <person name="Lavin J.L."/>
            <person name="Oguiza J.A."/>
            <person name="Perez G."/>
            <person name="Pisabarro A.G."/>
            <person name="Ramirez L."/>
            <person name="Santoyo F."/>
            <person name="Master E."/>
            <person name="Coutinho P.M."/>
            <person name="Henrissat B."/>
            <person name="Lombard V."/>
            <person name="Magnuson J.K."/>
            <person name="Kuees U."/>
            <person name="Hori C."/>
            <person name="Igarashi K."/>
            <person name="Samejima M."/>
            <person name="Held B.W."/>
            <person name="Barry K.W."/>
            <person name="LaButti K.M."/>
            <person name="Lapidus A."/>
            <person name="Lindquist E.A."/>
            <person name="Lucas S.M."/>
            <person name="Riley R."/>
            <person name="Salamov A.A."/>
            <person name="Hoffmeister D."/>
            <person name="Schwenk D."/>
            <person name="Hadar Y."/>
            <person name="Yarden O."/>
            <person name="de Vries R.P."/>
            <person name="Wiebenga A."/>
            <person name="Stenlid J."/>
            <person name="Eastwood D."/>
            <person name="Grigoriev I.V."/>
            <person name="Berka R.M."/>
            <person name="Blanchette R.A."/>
            <person name="Kersten P."/>
            <person name="Martinez A.T."/>
            <person name="Vicuna R."/>
            <person name="Cullen D."/>
        </authorList>
    </citation>
    <scope>NUCLEOTIDE SEQUENCE [LARGE SCALE GENOMIC DNA]</scope>
    <source>
        <strain evidence="2 3">B</strain>
    </source>
</reference>
<proteinExistence type="predicted"/>
<dbReference type="HOGENOM" id="CLU_1390057_0_0_1"/>
<sequence length="196" mass="21680">MLGWNLVCEEDCRRYIVAEGSRGCSTSDMSTIRGGLIATTHNFTSVDVEPLTPTYRCRNILKTPSRPTNDLRTWHVRQGADRWRGGMVACGSNRRRARLPSSRRCACMDVRRLRMSMVTDVQYLASWAPTAGGMRRSVGSGPGAAGSGYVVQRPEGRRTGPPRVSHPSRGGVIYGTPRPRVRARISQVSSALRRSF</sequence>
<dbReference type="Proteomes" id="UP000016930">
    <property type="component" value="Unassembled WGS sequence"/>
</dbReference>
<keyword evidence="3" id="KW-1185">Reference proteome</keyword>
<accession>M2R1Q2</accession>
<dbReference type="EMBL" id="KB445812">
    <property type="protein sequence ID" value="EMD32182.1"/>
    <property type="molecule type" value="Genomic_DNA"/>
</dbReference>
<organism evidence="2 3">
    <name type="scientific">Ceriporiopsis subvermispora (strain B)</name>
    <name type="common">White-rot fungus</name>
    <name type="synonym">Gelatoporia subvermispora</name>
    <dbReference type="NCBI Taxonomy" id="914234"/>
    <lineage>
        <taxon>Eukaryota</taxon>
        <taxon>Fungi</taxon>
        <taxon>Dikarya</taxon>
        <taxon>Basidiomycota</taxon>
        <taxon>Agaricomycotina</taxon>
        <taxon>Agaricomycetes</taxon>
        <taxon>Polyporales</taxon>
        <taxon>Gelatoporiaceae</taxon>
        <taxon>Gelatoporia</taxon>
    </lineage>
</organism>